<keyword evidence="2 5" id="KW-0812">Transmembrane</keyword>
<evidence type="ECO:0000256" key="5">
    <source>
        <dbReference type="SAM" id="Phobius"/>
    </source>
</evidence>
<evidence type="ECO:0000256" key="2">
    <source>
        <dbReference type="ARBA" id="ARBA00022692"/>
    </source>
</evidence>
<evidence type="ECO:0000313" key="7">
    <source>
        <dbReference type="EMBL" id="KAA0696079.1"/>
    </source>
</evidence>
<dbReference type="Proteomes" id="UP000463138">
    <property type="component" value="Unassembled WGS sequence"/>
</dbReference>
<comment type="caution">
    <text evidence="7">The sequence shown here is derived from an EMBL/GenBank/DDBJ whole genome shotgun (WGS) entry which is preliminary data.</text>
</comment>
<reference evidence="7 8" key="1">
    <citation type="submission" date="2018-07" db="EMBL/GenBank/DDBJ databases">
        <title>Pseudomonas laoshanensis sp. nov., isolated from soil.</title>
        <authorList>
            <person name="Sun J."/>
            <person name="Yu L."/>
            <person name="Wang M."/>
            <person name="Zhang C."/>
        </authorList>
    </citation>
    <scope>NUCLEOTIDE SEQUENCE [LARGE SCALE GENOMIC DNA]</scope>
    <source>
        <strain evidence="7 8">Y22</strain>
    </source>
</reference>
<name>A0A7V7GW53_9GAMM</name>
<proteinExistence type="predicted"/>
<feature type="domain" description="Lipopolysaccharide assembly protein A" evidence="6">
    <location>
        <begin position="41"/>
        <end position="104"/>
    </location>
</feature>
<dbReference type="AlphaFoldDB" id="A0A7V7GW53"/>
<dbReference type="GO" id="GO:0005886">
    <property type="term" value="C:plasma membrane"/>
    <property type="evidence" value="ECO:0007669"/>
    <property type="project" value="InterPro"/>
</dbReference>
<keyword evidence="4 5" id="KW-0472">Membrane</keyword>
<evidence type="ECO:0000256" key="4">
    <source>
        <dbReference type="ARBA" id="ARBA00023136"/>
    </source>
</evidence>
<keyword evidence="3 5" id="KW-1133">Transmembrane helix</keyword>
<dbReference type="InterPro" id="IPR010445">
    <property type="entry name" value="LapA_dom"/>
</dbReference>
<sequence>MRYTAGYMNGLESSGMQWLKRAVLIVILLLVALATLDFMLENQQGIQLQFLELQSPELPLSLYIVIAFILGSLLGVFVGWLITTRLRLKLMVQSNELNRYRKEVDKLRTQPIKD</sequence>
<keyword evidence="1" id="KW-1003">Cell membrane</keyword>
<evidence type="ECO:0000259" key="6">
    <source>
        <dbReference type="Pfam" id="PF06305"/>
    </source>
</evidence>
<feature type="transmembrane region" description="Helical" evidence="5">
    <location>
        <begin position="21"/>
        <end position="40"/>
    </location>
</feature>
<dbReference type="Pfam" id="PF06305">
    <property type="entry name" value="LapA_dom"/>
    <property type="match status" value="1"/>
</dbReference>
<feature type="transmembrane region" description="Helical" evidence="5">
    <location>
        <begin position="60"/>
        <end position="82"/>
    </location>
</feature>
<organism evidence="7 8">
    <name type="scientific">Halopseudomonas laoshanensis</name>
    <dbReference type="NCBI Taxonomy" id="2268758"/>
    <lineage>
        <taxon>Bacteria</taxon>
        <taxon>Pseudomonadati</taxon>
        <taxon>Pseudomonadota</taxon>
        <taxon>Gammaproteobacteria</taxon>
        <taxon>Pseudomonadales</taxon>
        <taxon>Pseudomonadaceae</taxon>
        <taxon>Halopseudomonas</taxon>
    </lineage>
</organism>
<dbReference type="OrthoDB" id="6898049at2"/>
<gene>
    <name evidence="7" type="ORF">DT594_01565</name>
</gene>
<accession>A0A7V7GW53</accession>
<evidence type="ECO:0000256" key="1">
    <source>
        <dbReference type="ARBA" id="ARBA00022475"/>
    </source>
</evidence>
<evidence type="ECO:0000313" key="8">
    <source>
        <dbReference type="Proteomes" id="UP000463138"/>
    </source>
</evidence>
<dbReference type="EMBL" id="QOVF01000001">
    <property type="protein sequence ID" value="KAA0696079.1"/>
    <property type="molecule type" value="Genomic_DNA"/>
</dbReference>
<protein>
    <submittedName>
        <fullName evidence="7">LapA family protein</fullName>
    </submittedName>
</protein>
<keyword evidence="8" id="KW-1185">Reference proteome</keyword>
<evidence type="ECO:0000256" key="3">
    <source>
        <dbReference type="ARBA" id="ARBA00022989"/>
    </source>
</evidence>